<dbReference type="PANTHER" id="PTHR42951">
    <property type="entry name" value="METALLO-BETA-LACTAMASE DOMAIN-CONTAINING"/>
    <property type="match status" value="1"/>
</dbReference>
<dbReference type="OrthoDB" id="197151at2157"/>
<dbReference type="SUPFAM" id="SSF56281">
    <property type="entry name" value="Metallo-hydrolase/oxidoreductase"/>
    <property type="match status" value="1"/>
</dbReference>
<dbReference type="RefSeq" id="WP_211532213.1">
    <property type="nucleotide sequence ID" value="NZ_CP058560.1"/>
</dbReference>
<dbReference type="KEGG" id="meme:HYG87_05485"/>
<keyword evidence="3" id="KW-1185">Reference proteome</keyword>
<gene>
    <name evidence="2" type="ORF">HYG87_05485</name>
</gene>
<dbReference type="SMART" id="SM00849">
    <property type="entry name" value="Lactamase_B"/>
    <property type="match status" value="1"/>
</dbReference>
<dbReference type="CDD" id="cd06262">
    <property type="entry name" value="metallo-hydrolase-like_MBL-fold"/>
    <property type="match status" value="1"/>
</dbReference>
<evidence type="ECO:0000259" key="1">
    <source>
        <dbReference type="SMART" id="SM00849"/>
    </source>
</evidence>
<dbReference type="InterPro" id="IPR050855">
    <property type="entry name" value="NDM-1-like"/>
</dbReference>
<dbReference type="Pfam" id="PF00753">
    <property type="entry name" value="Lactamase_B"/>
    <property type="match status" value="1"/>
</dbReference>
<dbReference type="AlphaFoldDB" id="A0A8T8K5H2"/>
<dbReference type="Proteomes" id="UP000681041">
    <property type="component" value="Chromosome"/>
</dbReference>
<evidence type="ECO:0000313" key="3">
    <source>
        <dbReference type="Proteomes" id="UP000681041"/>
    </source>
</evidence>
<proteinExistence type="predicted"/>
<dbReference type="EMBL" id="CP058560">
    <property type="protein sequence ID" value="QUH23257.1"/>
    <property type="molecule type" value="Genomic_DNA"/>
</dbReference>
<organism evidence="2 3">
    <name type="scientific">Methanobacterium alkalithermotolerans</name>
    <dbReference type="NCBI Taxonomy" id="2731220"/>
    <lineage>
        <taxon>Archaea</taxon>
        <taxon>Methanobacteriati</taxon>
        <taxon>Methanobacteriota</taxon>
        <taxon>Methanomada group</taxon>
        <taxon>Methanobacteria</taxon>
        <taxon>Methanobacteriales</taxon>
        <taxon>Methanobacteriaceae</taxon>
        <taxon>Methanobacterium</taxon>
    </lineage>
</organism>
<sequence length="205" mass="22572">MEKINEVFFIEGYGYDSNIYLIGDVLVDTGTGNNKEYLFSQLKMAGTSPENISCIVNTHCHYDHVGGNSLFSAEIAIHELDAPAMESGDQMATVSYIFGKHLEPVKIDHKLKEGNKIGDFKIIHTPGHTPGGICLWDGEILISGDTVFANGGLGRMDVGGNQRDMRNSINKLRDLGVEYLLPGHGPWVDNGQKHIELACDMINMY</sequence>
<protein>
    <submittedName>
        <fullName evidence="2">MBL fold metallo-hydrolase</fullName>
    </submittedName>
</protein>
<dbReference type="InterPro" id="IPR036866">
    <property type="entry name" value="RibonucZ/Hydroxyglut_hydro"/>
</dbReference>
<dbReference type="Gene3D" id="3.60.15.10">
    <property type="entry name" value="Ribonuclease Z/Hydroxyacylglutathione hydrolase-like"/>
    <property type="match status" value="1"/>
</dbReference>
<name>A0A8T8K5H2_9EURY</name>
<dbReference type="GeneID" id="64820196"/>
<evidence type="ECO:0000313" key="2">
    <source>
        <dbReference type="EMBL" id="QUH23257.1"/>
    </source>
</evidence>
<reference evidence="2" key="1">
    <citation type="submission" date="2020-07" db="EMBL/GenBank/DDBJ databases">
        <title>Methanobacterium. sp. MethCan genome.</title>
        <authorList>
            <person name="Postec A."/>
            <person name="Quemeneur M."/>
        </authorList>
    </citation>
    <scope>NUCLEOTIDE SEQUENCE</scope>
    <source>
        <strain evidence="2">MethCAN</strain>
    </source>
</reference>
<feature type="domain" description="Metallo-beta-lactamase" evidence="1">
    <location>
        <begin position="16"/>
        <end position="184"/>
    </location>
</feature>
<dbReference type="InterPro" id="IPR001279">
    <property type="entry name" value="Metallo-B-lactamas"/>
</dbReference>
<accession>A0A8T8K5H2</accession>